<dbReference type="SUPFAM" id="SSF55785">
    <property type="entry name" value="PYP-like sensor domain (PAS domain)"/>
    <property type="match status" value="1"/>
</dbReference>
<dbReference type="FunFam" id="3.30.565.10:FF:000006">
    <property type="entry name" value="Sensor histidine kinase WalK"/>
    <property type="match status" value="1"/>
</dbReference>
<dbReference type="PRINTS" id="PR00344">
    <property type="entry name" value="BCTRLSENSOR"/>
</dbReference>
<feature type="domain" description="PAC" evidence="17">
    <location>
        <begin position="340"/>
        <end position="392"/>
    </location>
</feature>
<dbReference type="Gene3D" id="3.30.450.20">
    <property type="entry name" value="PAS domain"/>
    <property type="match status" value="1"/>
</dbReference>
<evidence type="ECO:0000259" key="16">
    <source>
        <dbReference type="PROSITE" id="PS50112"/>
    </source>
</evidence>
<dbReference type="GO" id="GO:0030295">
    <property type="term" value="F:protein kinase activator activity"/>
    <property type="evidence" value="ECO:0007669"/>
    <property type="project" value="TreeGrafter"/>
</dbReference>
<dbReference type="SUPFAM" id="SSF158472">
    <property type="entry name" value="HAMP domain-like"/>
    <property type="match status" value="1"/>
</dbReference>
<dbReference type="SMART" id="SM00091">
    <property type="entry name" value="PAS"/>
    <property type="match status" value="1"/>
</dbReference>
<keyword evidence="11" id="KW-0902">Two-component regulatory system</keyword>
<dbReference type="Pfam" id="PF13426">
    <property type="entry name" value="PAS_9"/>
    <property type="match status" value="1"/>
</dbReference>
<comment type="caution">
    <text evidence="19">The sequence shown here is derived from an EMBL/GenBank/DDBJ whole genome shotgun (WGS) entry which is preliminary data.</text>
</comment>
<dbReference type="Pfam" id="PF00512">
    <property type="entry name" value="HisKA"/>
    <property type="match status" value="1"/>
</dbReference>
<feature type="non-terminal residue" evidence="19">
    <location>
        <position position="1"/>
    </location>
</feature>
<evidence type="ECO:0000256" key="6">
    <source>
        <dbReference type="ARBA" id="ARBA00022692"/>
    </source>
</evidence>
<dbReference type="InterPro" id="IPR036097">
    <property type="entry name" value="HisK_dim/P_sf"/>
</dbReference>
<evidence type="ECO:0000256" key="14">
    <source>
        <dbReference type="SAM" id="Phobius"/>
    </source>
</evidence>
<keyword evidence="7" id="KW-0547">Nucleotide-binding</keyword>
<dbReference type="InterPro" id="IPR036890">
    <property type="entry name" value="HATPase_C_sf"/>
</dbReference>
<evidence type="ECO:0000259" key="15">
    <source>
        <dbReference type="PROSITE" id="PS50109"/>
    </source>
</evidence>
<evidence type="ECO:0000259" key="17">
    <source>
        <dbReference type="PROSITE" id="PS50113"/>
    </source>
</evidence>
<dbReference type="Gene3D" id="1.10.287.130">
    <property type="match status" value="1"/>
</dbReference>
<dbReference type="SMART" id="SM00304">
    <property type="entry name" value="HAMP"/>
    <property type="match status" value="1"/>
</dbReference>
<evidence type="ECO:0000256" key="11">
    <source>
        <dbReference type="ARBA" id="ARBA00023012"/>
    </source>
</evidence>
<feature type="domain" description="Histidine kinase" evidence="15">
    <location>
        <begin position="396"/>
        <end position="612"/>
    </location>
</feature>
<dbReference type="AlphaFoldDB" id="A0A955KZH6"/>
<dbReference type="Gene3D" id="6.10.340.10">
    <property type="match status" value="1"/>
</dbReference>
<dbReference type="GO" id="GO:0007234">
    <property type="term" value="P:osmosensory signaling via phosphorelay pathway"/>
    <property type="evidence" value="ECO:0007669"/>
    <property type="project" value="TreeGrafter"/>
</dbReference>
<evidence type="ECO:0000256" key="4">
    <source>
        <dbReference type="ARBA" id="ARBA00022553"/>
    </source>
</evidence>
<dbReference type="InterPro" id="IPR000014">
    <property type="entry name" value="PAS"/>
</dbReference>
<dbReference type="EMBL" id="JAGQLI010000078">
    <property type="protein sequence ID" value="MCA9379098.1"/>
    <property type="molecule type" value="Genomic_DNA"/>
</dbReference>
<dbReference type="CDD" id="cd06225">
    <property type="entry name" value="HAMP"/>
    <property type="match status" value="1"/>
</dbReference>
<keyword evidence="6 14" id="KW-0812">Transmembrane</keyword>
<keyword evidence="8" id="KW-0418">Kinase</keyword>
<comment type="catalytic activity">
    <reaction evidence="1">
        <text>ATP + protein L-histidine = ADP + protein N-phospho-L-histidine.</text>
        <dbReference type="EC" id="2.7.13.3"/>
    </reaction>
</comment>
<dbReference type="NCBIfam" id="TIGR00229">
    <property type="entry name" value="sensory_box"/>
    <property type="match status" value="1"/>
</dbReference>
<dbReference type="FunFam" id="1.10.287.130:FF:000001">
    <property type="entry name" value="Two-component sensor histidine kinase"/>
    <property type="match status" value="1"/>
</dbReference>
<protein>
    <recommendedName>
        <fullName evidence="3">histidine kinase</fullName>
        <ecNumber evidence="3">2.7.13.3</ecNumber>
    </recommendedName>
</protein>
<dbReference type="GO" id="GO:0016020">
    <property type="term" value="C:membrane"/>
    <property type="evidence" value="ECO:0007669"/>
    <property type="project" value="UniProtKB-SubCell"/>
</dbReference>
<sequence>QDDREARSLIAISAPLKDNVSRDDIGVLTVFFDTEKLTNLVKGLQENTQLGEELERNLFIVGKAGVVAIAADPGIIGNTVLNPSYQLCDASLVDTIEYRNVAGEDVSGAYDCISEAGMMVVSEYRLSFPHGTDVDKLILIAACVLALVVGGASYFLYVRFSYISPIIKIGKFADKIAQKDFSAKLNIHGGSEAGHLAQSMKNMVSSLREAYQNLQSEIDLKTAELKQSLEKLKTSNKSMRDSQKALINVFEDIDEEKKKAVSLSADLKKFQLAVDRSFDAIVITDPHAVIQYANPAIEYTTGYKREEIIGKNPGDLWGGHMDGDFYNNLWTTIAKDKKPFRQDIKNNRKNGEEFISDLYIAPLLNDEGETIFYISVQRDVTQAKAVDRMKTEFISLASHQLRTPLTAIKWYLELMADTKLEGEQLKYFENVRLSSERMINLVDSLLNVSRIESGRIAVSPKPTFLTKLMDESIAELQGQIQERKINVSQEYAPGLPEVNIDPQLIREVYQNLLSNAVKYAFESTTVHVNIHMEGESVITKIRNTGIGIPANSQKQMFSKFFRAGNAQKQDTNGNGLGMYLVKQIVEVSGGEISFTSEENKDTEFIVKLPLAGSQAKSGDVGLS</sequence>
<dbReference type="CDD" id="cd00130">
    <property type="entry name" value="PAS"/>
    <property type="match status" value="1"/>
</dbReference>
<keyword evidence="12 14" id="KW-0472">Membrane</keyword>
<organism evidence="19 20">
    <name type="scientific">Candidatus Dojkabacteria bacterium</name>
    <dbReference type="NCBI Taxonomy" id="2099670"/>
    <lineage>
        <taxon>Bacteria</taxon>
        <taxon>Candidatus Dojkabacteria</taxon>
    </lineage>
</organism>
<dbReference type="PANTHER" id="PTHR42878">
    <property type="entry name" value="TWO-COMPONENT HISTIDINE KINASE"/>
    <property type="match status" value="1"/>
</dbReference>
<gene>
    <name evidence="19" type="ORF">KC640_01595</name>
</gene>
<evidence type="ECO:0000256" key="9">
    <source>
        <dbReference type="ARBA" id="ARBA00022840"/>
    </source>
</evidence>
<dbReference type="GO" id="GO:0005524">
    <property type="term" value="F:ATP binding"/>
    <property type="evidence" value="ECO:0007669"/>
    <property type="project" value="UniProtKB-KW"/>
</dbReference>
<evidence type="ECO:0000256" key="12">
    <source>
        <dbReference type="ARBA" id="ARBA00023136"/>
    </source>
</evidence>
<dbReference type="GO" id="GO:0000156">
    <property type="term" value="F:phosphorelay response regulator activity"/>
    <property type="evidence" value="ECO:0007669"/>
    <property type="project" value="TreeGrafter"/>
</dbReference>
<dbReference type="Pfam" id="PF02518">
    <property type="entry name" value="HATPase_c"/>
    <property type="match status" value="1"/>
</dbReference>
<dbReference type="PROSITE" id="PS50113">
    <property type="entry name" value="PAC"/>
    <property type="match status" value="1"/>
</dbReference>
<keyword evidence="13" id="KW-0175">Coiled coil</keyword>
<evidence type="ECO:0000313" key="20">
    <source>
        <dbReference type="Proteomes" id="UP000760819"/>
    </source>
</evidence>
<dbReference type="PROSITE" id="PS50109">
    <property type="entry name" value="HIS_KIN"/>
    <property type="match status" value="1"/>
</dbReference>
<reference evidence="19" key="2">
    <citation type="journal article" date="2021" name="Microbiome">
        <title>Successional dynamics and alternative stable states in a saline activated sludge microbial community over 9 years.</title>
        <authorList>
            <person name="Wang Y."/>
            <person name="Ye J."/>
            <person name="Ju F."/>
            <person name="Liu L."/>
            <person name="Boyd J.A."/>
            <person name="Deng Y."/>
            <person name="Parks D.H."/>
            <person name="Jiang X."/>
            <person name="Yin X."/>
            <person name="Woodcroft B.J."/>
            <person name="Tyson G.W."/>
            <person name="Hugenholtz P."/>
            <person name="Polz M.F."/>
            <person name="Zhang T."/>
        </authorList>
    </citation>
    <scope>NUCLEOTIDE SEQUENCE</scope>
    <source>
        <strain evidence="19">HKST-UBA12</strain>
    </source>
</reference>
<evidence type="ECO:0000256" key="1">
    <source>
        <dbReference type="ARBA" id="ARBA00000085"/>
    </source>
</evidence>
<evidence type="ECO:0000256" key="13">
    <source>
        <dbReference type="SAM" id="Coils"/>
    </source>
</evidence>
<dbReference type="InterPro" id="IPR000700">
    <property type="entry name" value="PAS-assoc_C"/>
</dbReference>
<dbReference type="PROSITE" id="PS50885">
    <property type="entry name" value="HAMP"/>
    <property type="match status" value="1"/>
</dbReference>
<dbReference type="InterPro" id="IPR003661">
    <property type="entry name" value="HisK_dim/P_dom"/>
</dbReference>
<evidence type="ECO:0000313" key="19">
    <source>
        <dbReference type="EMBL" id="MCA9379098.1"/>
    </source>
</evidence>
<accession>A0A955KZH6</accession>
<dbReference type="SMART" id="SM00388">
    <property type="entry name" value="HisKA"/>
    <property type="match status" value="1"/>
</dbReference>
<evidence type="ECO:0000256" key="3">
    <source>
        <dbReference type="ARBA" id="ARBA00012438"/>
    </source>
</evidence>
<dbReference type="InterPro" id="IPR005467">
    <property type="entry name" value="His_kinase_dom"/>
</dbReference>
<dbReference type="EC" id="2.7.13.3" evidence="3"/>
<keyword evidence="5" id="KW-0808">Transferase</keyword>
<dbReference type="SMART" id="SM00387">
    <property type="entry name" value="HATPase_c"/>
    <property type="match status" value="1"/>
</dbReference>
<keyword evidence="4" id="KW-0597">Phosphoprotein</keyword>
<keyword evidence="10 14" id="KW-1133">Transmembrane helix</keyword>
<feature type="domain" description="PAS" evidence="16">
    <location>
        <begin position="266"/>
        <end position="312"/>
    </location>
</feature>
<dbReference type="SUPFAM" id="SSF55874">
    <property type="entry name" value="ATPase domain of HSP90 chaperone/DNA topoisomerase II/histidine kinase"/>
    <property type="match status" value="1"/>
</dbReference>
<evidence type="ECO:0000259" key="18">
    <source>
        <dbReference type="PROSITE" id="PS50885"/>
    </source>
</evidence>
<name>A0A955KZH6_9BACT</name>
<dbReference type="SMART" id="SM00086">
    <property type="entry name" value="PAC"/>
    <property type="match status" value="1"/>
</dbReference>
<dbReference type="InterPro" id="IPR035965">
    <property type="entry name" value="PAS-like_dom_sf"/>
</dbReference>
<reference evidence="19" key="1">
    <citation type="submission" date="2020-04" db="EMBL/GenBank/DDBJ databases">
        <authorList>
            <person name="Zhang T."/>
        </authorList>
    </citation>
    <scope>NUCLEOTIDE SEQUENCE</scope>
    <source>
        <strain evidence="19">HKST-UBA12</strain>
    </source>
</reference>
<dbReference type="CDD" id="cd00082">
    <property type="entry name" value="HisKA"/>
    <property type="match status" value="1"/>
</dbReference>
<evidence type="ECO:0000256" key="2">
    <source>
        <dbReference type="ARBA" id="ARBA00004141"/>
    </source>
</evidence>
<evidence type="ECO:0000256" key="8">
    <source>
        <dbReference type="ARBA" id="ARBA00022777"/>
    </source>
</evidence>
<dbReference type="InterPro" id="IPR003594">
    <property type="entry name" value="HATPase_dom"/>
</dbReference>
<dbReference type="InterPro" id="IPR050351">
    <property type="entry name" value="BphY/WalK/GraS-like"/>
</dbReference>
<dbReference type="Proteomes" id="UP000760819">
    <property type="component" value="Unassembled WGS sequence"/>
</dbReference>
<proteinExistence type="predicted"/>
<dbReference type="SUPFAM" id="SSF47384">
    <property type="entry name" value="Homodimeric domain of signal transducing histidine kinase"/>
    <property type="match status" value="1"/>
</dbReference>
<feature type="domain" description="HAMP" evidence="18">
    <location>
        <begin position="160"/>
        <end position="212"/>
    </location>
</feature>
<keyword evidence="9" id="KW-0067">ATP-binding</keyword>
<dbReference type="Pfam" id="PF00672">
    <property type="entry name" value="HAMP"/>
    <property type="match status" value="1"/>
</dbReference>
<dbReference type="InterPro" id="IPR003660">
    <property type="entry name" value="HAMP_dom"/>
</dbReference>
<dbReference type="GO" id="GO:0000155">
    <property type="term" value="F:phosphorelay sensor kinase activity"/>
    <property type="evidence" value="ECO:0007669"/>
    <property type="project" value="InterPro"/>
</dbReference>
<dbReference type="InterPro" id="IPR001610">
    <property type="entry name" value="PAC"/>
</dbReference>
<evidence type="ECO:0000256" key="7">
    <source>
        <dbReference type="ARBA" id="ARBA00022741"/>
    </source>
</evidence>
<dbReference type="PROSITE" id="PS50112">
    <property type="entry name" value="PAS"/>
    <property type="match status" value="1"/>
</dbReference>
<evidence type="ECO:0000256" key="10">
    <source>
        <dbReference type="ARBA" id="ARBA00022989"/>
    </source>
</evidence>
<dbReference type="InterPro" id="IPR004358">
    <property type="entry name" value="Sig_transdc_His_kin-like_C"/>
</dbReference>
<evidence type="ECO:0000256" key="5">
    <source>
        <dbReference type="ARBA" id="ARBA00022679"/>
    </source>
</evidence>
<feature type="coiled-coil region" evidence="13">
    <location>
        <begin position="197"/>
        <end position="231"/>
    </location>
</feature>
<dbReference type="PANTHER" id="PTHR42878:SF7">
    <property type="entry name" value="SENSOR HISTIDINE KINASE GLRK"/>
    <property type="match status" value="1"/>
</dbReference>
<comment type="subcellular location">
    <subcellularLocation>
        <location evidence="2">Membrane</location>
        <topology evidence="2">Multi-pass membrane protein</topology>
    </subcellularLocation>
</comment>
<dbReference type="Gene3D" id="3.30.565.10">
    <property type="entry name" value="Histidine kinase-like ATPase, C-terminal domain"/>
    <property type="match status" value="1"/>
</dbReference>
<feature type="transmembrane region" description="Helical" evidence="14">
    <location>
        <begin position="137"/>
        <end position="157"/>
    </location>
</feature>